<dbReference type="HOGENOM" id="CLU_016031_7_0_1"/>
<dbReference type="AlphaFoldDB" id="E5AER1"/>
<protein>
    <recommendedName>
        <fullName evidence="8">Pectate lyase superfamily protein domain-containing protein</fullName>
    </recommendedName>
</protein>
<feature type="region of interest" description="Disordered" evidence="4">
    <location>
        <begin position="215"/>
        <end position="246"/>
    </location>
</feature>
<dbReference type="GeneID" id="13290785"/>
<evidence type="ECO:0008006" key="8">
    <source>
        <dbReference type="Google" id="ProtNLM"/>
    </source>
</evidence>
<keyword evidence="3" id="KW-1015">Disulfide bond</keyword>
<dbReference type="SUPFAM" id="SSF51126">
    <property type="entry name" value="Pectin lyase-like"/>
    <property type="match status" value="1"/>
</dbReference>
<name>E5AER1_LEPMJ</name>
<keyword evidence="2" id="KW-0964">Secreted</keyword>
<evidence type="ECO:0000256" key="5">
    <source>
        <dbReference type="SAM" id="SignalP"/>
    </source>
</evidence>
<evidence type="ECO:0000313" key="7">
    <source>
        <dbReference type="Proteomes" id="UP000002668"/>
    </source>
</evidence>
<feature type="compositionally biased region" description="Low complexity" evidence="4">
    <location>
        <begin position="236"/>
        <end position="246"/>
    </location>
</feature>
<dbReference type="CAZy" id="GH28">
    <property type="family name" value="Glycoside Hydrolase Family 28"/>
</dbReference>
<keyword evidence="7" id="KW-1185">Reference proteome</keyword>
<dbReference type="Gene3D" id="2.160.20.10">
    <property type="entry name" value="Single-stranded right-handed beta-helix, Pectin lyase-like"/>
    <property type="match status" value="1"/>
</dbReference>
<dbReference type="OrthoDB" id="2268901at2759"/>
<evidence type="ECO:0000313" key="6">
    <source>
        <dbReference type="EMBL" id="CBY01700.1"/>
    </source>
</evidence>
<dbReference type="PANTHER" id="PTHR31736:SF19">
    <property type="entry name" value="PECTIN LYASE SUPERFAMILY PROTEIN-RELATED"/>
    <property type="match status" value="1"/>
</dbReference>
<accession>E5AER1</accession>
<organism evidence="6 7">
    <name type="scientific">Leptosphaeria maculans (strain JN3 / isolate v23.1.3 / race Av1-4-5-6-7-8)</name>
    <name type="common">Blackleg fungus</name>
    <name type="synonym">Phoma lingam</name>
    <dbReference type="NCBI Taxonomy" id="985895"/>
    <lineage>
        <taxon>Eukaryota</taxon>
        <taxon>Fungi</taxon>
        <taxon>Dikarya</taxon>
        <taxon>Ascomycota</taxon>
        <taxon>Pezizomycotina</taxon>
        <taxon>Dothideomycetes</taxon>
        <taxon>Pleosporomycetidae</taxon>
        <taxon>Pleosporales</taxon>
        <taxon>Pleosporineae</taxon>
        <taxon>Leptosphaeriaceae</taxon>
        <taxon>Plenodomus</taxon>
        <taxon>Plenodomus lingam/Leptosphaeria maculans species complex</taxon>
    </lineage>
</organism>
<evidence type="ECO:0000256" key="2">
    <source>
        <dbReference type="ARBA" id="ARBA00022525"/>
    </source>
</evidence>
<proteinExistence type="predicted"/>
<dbReference type="OMA" id="NTHDFEM"/>
<feature type="chain" id="PRO_5003195269" description="Pectate lyase superfamily protein domain-containing protein" evidence="5">
    <location>
        <begin position="19"/>
        <end position="246"/>
    </location>
</feature>
<dbReference type="GO" id="GO:0005576">
    <property type="term" value="C:extracellular region"/>
    <property type="evidence" value="ECO:0007669"/>
    <property type="project" value="UniProtKB-SubCell"/>
</dbReference>
<keyword evidence="5" id="KW-0732">Signal</keyword>
<evidence type="ECO:0000256" key="1">
    <source>
        <dbReference type="ARBA" id="ARBA00004613"/>
    </source>
</evidence>
<comment type="subcellular location">
    <subcellularLocation>
        <location evidence="1">Secreted</location>
    </subcellularLocation>
</comment>
<evidence type="ECO:0000256" key="3">
    <source>
        <dbReference type="ARBA" id="ARBA00023157"/>
    </source>
</evidence>
<dbReference type="VEuPathDB" id="FungiDB:LEMA_P004870.1"/>
<dbReference type="Proteomes" id="UP000002668">
    <property type="component" value="Genome"/>
</dbReference>
<dbReference type="STRING" id="985895.E5AER1"/>
<reference evidence="7" key="1">
    <citation type="journal article" date="2011" name="Nat. Commun.">
        <title>Effector diversification within compartments of the Leptosphaeria maculans genome affected by Repeat-Induced Point mutations.</title>
        <authorList>
            <person name="Rouxel T."/>
            <person name="Grandaubert J."/>
            <person name="Hane J.K."/>
            <person name="Hoede C."/>
            <person name="van de Wouw A.P."/>
            <person name="Couloux A."/>
            <person name="Dominguez V."/>
            <person name="Anthouard V."/>
            <person name="Bally P."/>
            <person name="Bourras S."/>
            <person name="Cozijnsen A.J."/>
            <person name="Ciuffetti L.M."/>
            <person name="Degrave A."/>
            <person name="Dilmaghani A."/>
            <person name="Duret L."/>
            <person name="Fudal I."/>
            <person name="Goodwin S.B."/>
            <person name="Gout L."/>
            <person name="Glaser N."/>
            <person name="Linglin J."/>
            <person name="Kema G.H.J."/>
            <person name="Lapalu N."/>
            <person name="Lawrence C.B."/>
            <person name="May K."/>
            <person name="Meyer M."/>
            <person name="Ollivier B."/>
            <person name="Poulain J."/>
            <person name="Schoch C.L."/>
            <person name="Simon A."/>
            <person name="Spatafora J.W."/>
            <person name="Stachowiak A."/>
            <person name="Turgeon B.G."/>
            <person name="Tyler B.M."/>
            <person name="Vincent D."/>
            <person name="Weissenbach J."/>
            <person name="Amselem J."/>
            <person name="Quesneville H."/>
            <person name="Oliver R.P."/>
            <person name="Wincker P."/>
            <person name="Balesdent M.-H."/>
            <person name="Howlett B.J."/>
        </authorList>
    </citation>
    <scope>NUCLEOTIDE SEQUENCE [LARGE SCALE GENOMIC DNA]</scope>
    <source>
        <strain evidence="7">JN3 / isolate v23.1.3 / race Av1-4-5-6-7-8</strain>
    </source>
</reference>
<feature type="compositionally biased region" description="Pro residues" evidence="4">
    <location>
        <begin position="224"/>
        <end position="235"/>
    </location>
</feature>
<sequence>MHVSSLLAAAAVIAPALAQLSGKVGPLTTLAEKAKKKCSVLDHGGKADKSTDLAPALLAAFAACKHGGVVVIPPGDYALQTWVDLAGGKKWALQLDGIIYRTGSASGHMLLIRNTHDFEMFSSTGKGAIQGYGFEEHKKGNRKGARLLRLEKISDLSVHDFVLVDAPMFHFVMYGVSNGEAYNMAIRGGDWGGLDGMSVIGDNVWVHDIMVTNKDESAAAQSAPSPPTPTSPPSPTATSTAGNPTI</sequence>
<gene>
    <name evidence="6" type="ORF">LEMA_P004870.1</name>
</gene>
<evidence type="ECO:0000256" key="4">
    <source>
        <dbReference type="SAM" id="MobiDB-lite"/>
    </source>
</evidence>
<dbReference type="PANTHER" id="PTHR31736">
    <property type="match status" value="1"/>
</dbReference>
<dbReference type="eggNOG" id="ENOG502R2FT">
    <property type="taxonomic scope" value="Eukaryota"/>
</dbReference>
<dbReference type="InterPro" id="IPR011050">
    <property type="entry name" value="Pectin_lyase_fold/virulence"/>
</dbReference>
<dbReference type="InterPro" id="IPR012334">
    <property type="entry name" value="Pectin_lyas_fold"/>
</dbReference>
<dbReference type="InParanoid" id="E5AER1"/>
<dbReference type="EMBL" id="FP929139">
    <property type="protein sequence ID" value="CBY01700.1"/>
    <property type="molecule type" value="Genomic_DNA"/>
</dbReference>
<feature type="signal peptide" evidence="5">
    <location>
        <begin position="1"/>
        <end position="18"/>
    </location>
</feature>